<organism evidence="2 3">
    <name type="scientific">Streptomyces agglomeratus</name>
    <dbReference type="NCBI Taxonomy" id="285458"/>
    <lineage>
        <taxon>Bacteria</taxon>
        <taxon>Bacillati</taxon>
        <taxon>Actinomycetota</taxon>
        <taxon>Actinomycetes</taxon>
        <taxon>Kitasatosporales</taxon>
        <taxon>Streptomycetaceae</taxon>
        <taxon>Streptomyces</taxon>
    </lineage>
</organism>
<dbReference type="Proteomes" id="UP000095759">
    <property type="component" value="Unassembled WGS sequence"/>
</dbReference>
<gene>
    <name evidence="2" type="ORF">AS594_38005</name>
</gene>
<reference evidence="2 3" key="1">
    <citation type="submission" date="2016-08" db="EMBL/GenBank/DDBJ databases">
        <title>Complete genome sequence of Streptomyces agglomeratus strain 6-3-2, a novel anti-MRSA actinomycete isolated from Wuli of Tebit, China.</title>
        <authorList>
            <person name="Chen X."/>
        </authorList>
    </citation>
    <scope>NUCLEOTIDE SEQUENCE [LARGE SCALE GENOMIC DNA]</scope>
    <source>
        <strain evidence="2 3">6-3-2</strain>
    </source>
</reference>
<name>A0A1E5NYY4_9ACTN</name>
<evidence type="ECO:0000256" key="1">
    <source>
        <dbReference type="SAM" id="MobiDB-lite"/>
    </source>
</evidence>
<proteinExistence type="predicted"/>
<comment type="caution">
    <text evidence="2">The sequence shown here is derived from an EMBL/GenBank/DDBJ whole genome shotgun (WGS) entry which is preliminary data.</text>
</comment>
<accession>A0A1E5NYY4</accession>
<evidence type="ECO:0000313" key="3">
    <source>
        <dbReference type="Proteomes" id="UP000095759"/>
    </source>
</evidence>
<feature type="compositionally biased region" description="Polar residues" evidence="1">
    <location>
        <begin position="1"/>
        <end position="10"/>
    </location>
</feature>
<feature type="region of interest" description="Disordered" evidence="1">
    <location>
        <begin position="1"/>
        <end position="118"/>
    </location>
</feature>
<dbReference type="AlphaFoldDB" id="A0A1E5NYY4"/>
<keyword evidence="3" id="KW-1185">Reference proteome</keyword>
<evidence type="ECO:0000313" key="2">
    <source>
        <dbReference type="EMBL" id="OEJ21381.1"/>
    </source>
</evidence>
<dbReference type="EMBL" id="MEHJ01000002">
    <property type="protein sequence ID" value="OEJ21381.1"/>
    <property type="molecule type" value="Genomic_DNA"/>
</dbReference>
<protein>
    <submittedName>
        <fullName evidence="2">Uncharacterized protein</fullName>
    </submittedName>
</protein>
<sequence length="118" mass="13153">MVESTEMSQSTHRRVGGGLDLLQQTLPRPVGRPQPMTFIHGFPRPEPFRQVTPLHTGPHPVQNPVDHLPVVPPPTTTPVADRQERPQPFPLSITQITSPHAHINDPGTEQPHDRPDRS</sequence>